<feature type="transmembrane region" description="Helical" evidence="9">
    <location>
        <begin position="391"/>
        <end position="413"/>
    </location>
</feature>
<keyword evidence="5" id="KW-0769">Symport</keyword>
<organism evidence="10 11">
    <name type="scientific">Solibacillus faecavium</name>
    <dbReference type="NCBI Taxonomy" id="2762221"/>
    <lineage>
        <taxon>Bacteria</taxon>
        <taxon>Bacillati</taxon>
        <taxon>Bacillota</taxon>
        <taxon>Bacilli</taxon>
        <taxon>Bacillales</taxon>
        <taxon>Caryophanaceae</taxon>
        <taxon>Solibacillus</taxon>
    </lineage>
</organism>
<evidence type="ECO:0000256" key="5">
    <source>
        <dbReference type="ARBA" id="ARBA00022847"/>
    </source>
</evidence>
<evidence type="ECO:0000256" key="7">
    <source>
        <dbReference type="ARBA" id="ARBA00023136"/>
    </source>
</evidence>
<feature type="transmembrane region" description="Helical" evidence="9">
    <location>
        <begin position="276"/>
        <end position="298"/>
    </location>
</feature>
<feature type="transmembrane region" description="Helical" evidence="9">
    <location>
        <begin position="484"/>
        <end position="508"/>
    </location>
</feature>
<dbReference type="RefSeq" id="WP_191700967.1">
    <property type="nucleotide sequence ID" value="NZ_JACSPZ010000007.1"/>
</dbReference>
<feature type="transmembrane region" description="Helical" evidence="9">
    <location>
        <begin position="459"/>
        <end position="478"/>
    </location>
</feature>
<feature type="transmembrane region" description="Helical" evidence="9">
    <location>
        <begin position="425"/>
        <end position="447"/>
    </location>
</feature>
<evidence type="ECO:0000256" key="6">
    <source>
        <dbReference type="ARBA" id="ARBA00022989"/>
    </source>
</evidence>
<feature type="transmembrane region" description="Helical" evidence="9">
    <location>
        <begin position="237"/>
        <end position="256"/>
    </location>
</feature>
<evidence type="ECO:0000256" key="4">
    <source>
        <dbReference type="ARBA" id="ARBA00022692"/>
    </source>
</evidence>
<feature type="transmembrane region" description="Helical" evidence="9">
    <location>
        <begin position="333"/>
        <end position="351"/>
    </location>
</feature>
<comment type="caution">
    <text evidence="10">The sequence shown here is derived from an EMBL/GenBank/DDBJ whole genome shotgun (WGS) entry which is preliminary data.</text>
</comment>
<reference evidence="10 11" key="1">
    <citation type="submission" date="2020-08" db="EMBL/GenBank/DDBJ databases">
        <title>A Genomic Blueprint of the Chicken Gut Microbiome.</title>
        <authorList>
            <person name="Gilroy R."/>
            <person name="Ravi A."/>
            <person name="Getino M."/>
            <person name="Pursley I."/>
            <person name="Horton D.L."/>
            <person name="Alikhan N.-F."/>
            <person name="Baker D."/>
            <person name="Gharbi K."/>
            <person name="Hall N."/>
            <person name="Watson M."/>
            <person name="Adriaenssens E.M."/>
            <person name="Foster-Nyarko E."/>
            <person name="Jarju S."/>
            <person name="Secka A."/>
            <person name="Antonio M."/>
            <person name="Oren A."/>
            <person name="Chaudhuri R."/>
            <person name="La Ragione R.M."/>
            <person name="Hildebrand F."/>
            <person name="Pallen M.J."/>
        </authorList>
    </citation>
    <scope>NUCLEOTIDE SEQUENCE [LARGE SCALE GENOMIC DNA]</scope>
    <source>
        <strain evidence="10 11">A46</strain>
    </source>
</reference>
<dbReference type="NCBIfam" id="TIGR00785">
    <property type="entry name" value="dass"/>
    <property type="match status" value="1"/>
</dbReference>
<dbReference type="CDD" id="cd01115">
    <property type="entry name" value="SLC13_permease"/>
    <property type="match status" value="1"/>
</dbReference>
<name>A0ABR8Y147_9BACL</name>
<dbReference type="InterPro" id="IPR001898">
    <property type="entry name" value="SLC13A/DASS"/>
</dbReference>
<keyword evidence="7 9" id="KW-0472">Membrane</keyword>
<feature type="transmembrane region" description="Helical" evidence="9">
    <location>
        <begin position="520"/>
        <end position="542"/>
    </location>
</feature>
<keyword evidence="4 9" id="KW-0812">Transmembrane</keyword>
<evidence type="ECO:0000256" key="1">
    <source>
        <dbReference type="ARBA" id="ARBA00004141"/>
    </source>
</evidence>
<comment type="subcellular location">
    <subcellularLocation>
        <location evidence="1">Membrane</location>
        <topology evidence="1">Multi-pass membrane protein</topology>
    </subcellularLocation>
</comment>
<evidence type="ECO:0000313" key="10">
    <source>
        <dbReference type="EMBL" id="MBD8037887.1"/>
    </source>
</evidence>
<evidence type="ECO:0000256" key="2">
    <source>
        <dbReference type="ARBA" id="ARBA00006772"/>
    </source>
</evidence>
<evidence type="ECO:0000313" key="11">
    <source>
        <dbReference type="Proteomes" id="UP000619101"/>
    </source>
</evidence>
<dbReference type="EMBL" id="JACSPZ010000007">
    <property type="protein sequence ID" value="MBD8037887.1"/>
    <property type="molecule type" value="Genomic_DNA"/>
</dbReference>
<dbReference type="PANTHER" id="PTHR10283:SF82">
    <property type="entry name" value="SOLUTE CARRIER FAMILY 13 MEMBER 2"/>
    <property type="match status" value="1"/>
</dbReference>
<keyword evidence="5" id="KW-0813">Transport</keyword>
<evidence type="ECO:0000256" key="8">
    <source>
        <dbReference type="ARBA" id="ARBA00031174"/>
    </source>
</evidence>
<protein>
    <recommendedName>
        <fullName evidence="3">Sodium-dependent dicarboxylate transporter SdcS</fullName>
    </recommendedName>
    <alternativeName>
        <fullName evidence="8">Na(+)/dicarboxylate symporter</fullName>
    </alternativeName>
</protein>
<accession>A0ABR8Y147</accession>
<proteinExistence type="inferred from homology"/>
<dbReference type="Pfam" id="PF00939">
    <property type="entry name" value="Na_sulph_symp"/>
    <property type="match status" value="1"/>
</dbReference>
<feature type="transmembrane region" description="Helical" evidence="9">
    <location>
        <begin position="92"/>
        <end position="120"/>
    </location>
</feature>
<keyword evidence="11" id="KW-1185">Reference proteome</keyword>
<dbReference type="Proteomes" id="UP000619101">
    <property type="component" value="Unassembled WGS sequence"/>
</dbReference>
<feature type="transmembrane region" description="Helical" evidence="9">
    <location>
        <begin position="363"/>
        <end position="379"/>
    </location>
</feature>
<dbReference type="PANTHER" id="PTHR10283">
    <property type="entry name" value="SOLUTE CARRIER FAMILY 13 MEMBER"/>
    <property type="match status" value="1"/>
</dbReference>
<keyword evidence="6 9" id="KW-1133">Transmembrane helix</keyword>
<evidence type="ECO:0000256" key="3">
    <source>
        <dbReference type="ARBA" id="ARBA00020150"/>
    </source>
</evidence>
<comment type="similarity">
    <text evidence="2">Belongs to the SLC13A/DASS transporter (TC 2.A.47) family. NADC subfamily.</text>
</comment>
<feature type="transmembrane region" description="Helical" evidence="9">
    <location>
        <begin position="199"/>
        <end position="217"/>
    </location>
</feature>
<evidence type="ECO:0000256" key="9">
    <source>
        <dbReference type="SAM" id="Phobius"/>
    </source>
</evidence>
<feature type="transmembrane region" description="Helical" evidence="9">
    <location>
        <begin position="61"/>
        <end position="80"/>
    </location>
</feature>
<sequence>MFSTTWNRLWEMHDQVKDMFTFFIKPNSSKIASDGNHKKTGNAGSGNGGGGGYTRRSYTTAQIVGLILGPLLFILTLLFFNPEGLTPEAKGVLASTIWIATWWITEAIPIPATALLPLVLFPLTNSLDIKVTSSSYGDETIFLFMGGFMIALAMEKWNLHKRIAISIISMVGTNMDRIVLGFMIATGFLSMWISNSATAMMMIPIGLAIINQVADGLKNDNPSIDTSPQRFAFGKALMLGIAYSASLGGIATLIGTPPNTLLAGAINKMYGIELSFAGWMLFGVPFAWIFIILTWIYLVKIAFPSKIKTLPGGSAVIDKEKRDLGKASFEEKAVFVVFILAAFSWITRSFFLSDFIPGLSDGIIAIFFAIVLFAIPSVNRKGDRIMDWQTAVKLPWGILLLFGGGLAIASGFVGTGLSEWIGSQLMGLEGVSVIVLIFLVAALVLALTEITSNTATASMMYPIMASLAVALGIHPYALMIAAGVAASCAFMLPVATPPNAAVFGSGYIKITDMMKAGFALNVFGVIFITLSIYFLLPVLWGIDLNTVPEVFKVIK</sequence>
<gene>
    <name evidence="10" type="ORF">H9635_14140</name>
</gene>